<gene>
    <name evidence="1" type="ORF">L915_14365</name>
</gene>
<reference evidence="1" key="1">
    <citation type="submission" date="2013-11" db="EMBL/GenBank/DDBJ databases">
        <title>The Genome Sequence of Phytophthora parasitica CJ02B3.</title>
        <authorList>
            <consortium name="The Broad Institute Genomics Platform"/>
            <person name="Russ C."/>
            <person name="Tyler B."/>
            <person name="Panabieres F."/>
            <person name="Shan W."/>
            <person name="Tripathy S."/>
            <person name="Grunwald N."/>
            <person name="Machado M."/>
            <person name="Johnson C.S."/>
            <person name="Arredondo F."/>
            <person name="Hong C."/>
            <person name="Coffey M."/>
            <person name="Young S.K."/>
            <person name="Zeng Q."/>
            <person name="Gargeya S."/>
            <person name="Fitzgerald M."/>
            <person name="Abouelleil A."/>
            <person name="Alvarado L."/>
            <person name="Chapman S.B."/>
            <person name="Gainer-Dewar J."/>
            <person name="Goldberg J."/>
            <person name="Griggs A."/>
            <person name="Gujja S."/>
            <person name="Hansen M."/>
            <person name="Howarth C."/>
            <person name="Imamovic A."/>
            <person name="Ireland A."/>
            <person name="Larimer J."/>
            <person name="McCowan C."/>
            <person name="Murphy C."/>
            <person name="Pearson M."/>
            <person name="Poon T.W."/>
            <person name="Priest M."/>
            <person name="Roberts A."/>
            <person name="Saif S."/>
            <person name="Shea T."/>
            <person name="Sykes S."/>
            <person name="Wortman J."/>
            <person name="Nusbaum C."/>
            <person name="Birren B."/>
        </authorList>
    </citation>
    <scope>NUCLEOTIDE SEQUENCE [LARGE SCALE GENOMIC DNA]</scope>
    <source>
        <strain evidence="1">CJ02B3</strain>
    </source>
</reference>
<sequence>EASYRFTDFSKFALKLSTDVLTKSTPVLKRTRDALEESTTLAYGCRARLTTRHNTAMIDFVKDSPRHIRRQVVDAIERRILRSVNNIMSISETKTVASPEVADKLSKSVIKHTKSAWKENGRTFASKMWLNASRSRAADIDWAMLPMPGNVAVLFWDVESLDQAREVARLFKEKIGEVIVCRECWMYFGKPITICDALELEETFVVELLLEGFHDEGFKAAAAYDQVLLLQKFNEDDIYRCAMITRTDENCRDDENVRARLHRS</sequence>
<evidence type="ECO:0000313" key="1">
    <source>
        <dbReference type="EMBL" id="ETK79801.1"/>
    </source>
</evidence>
<protein>
    <submittedName>
        <fullName evidence="1">Uncharacterized protein</fullName>
    </submittedName>
</protein>
<proteinExistence type="predicted"/>
<dbReference type="VEuPathDB" id="FungiDB:PPTG_14938"/>
<accession>W2GC66</accession>
<dbReference type="EMBL" id="KI687808">
    <property type="protein sequence ID" value="ETK79801.1"/>
    <property type="molecule type" value="Genomic_DNA"/>
</dbReference>
<name>W2GC66_PHYNI</name>
<dbReference type="AlphaFoldDB" id="W2GC66"/>
<feature type="non-terminal residue" evidence="1">
    <location>
        <position position="1"/>
    </location>
</feature>
<dbReference type="VEuPathDB" id="FungiDB:PPTG_23653"/>
<dbReference type="Proteomes" id="UP000053236">
    <property type="component" value="Unassembled WGS sequence"/>
</dbReference>
<organism evidence="1">
    <name type="scientific">Phytophthora nicotianae</name>
    <name type="common">Potato buckeye rot agent</name>
    <name type="synonym">Phytophthora parasitica</name>
    <dbReference type="NCBI Taxonomy" id="4792"/>
    <lineage>
        <taxon>Eukaryota</taxon>
        <taxon>Sar</taxon>
        <taxon>Stramenopiles</taxon>
        <taxon>Oomycota</taxon>
        <taxon>Peronosporomycetes</taxon>
        <taxon>Peronosporales</taxon>
        <taxon>Peronosporaceae</taxon>
        <taxon>Phytophthora</taxon>
    </lineage>
</organism>